<dbReference type="AlphaFoldDB" id="A0A286UIW3"/>
<evidence type="ECO:0000256" key="1">
    <source>
        <dbReference type="SAM" id="MobiDB-lite"/>
    </source>
</evidence>
<reference evidence="3 4" key="1">
    <citation type="journal article" date="2017" name="Mol. Ecol.">
        <title>Comparative and population genomic landscape of Phellinus noxius: A hypervariable fungus causing root rot in trees.</title>
        <authorList>
            <person name="Chung C.L."/>
            <person name="Lee T.J."/>
            <person name="Akiba M."/>
            <person name="Lee H.H."/>
            <person name="Kuo T.H."/>
            <person name="Liu D."/>
            <person name="Ke H.M."/>
            <person name="Yokoi T."/>
            <person name="Roa M.B."/>
            <person name="Lu M.J."/>
            <person name="Chang Y.Y."/>
            <person name="Ann P.J."/>
            <person name="Tsai J.N."/>
            <person name="Chen C.Y."/>
            <person name="Tzean S.S."/>
            <person name="Ota Y."/>
            <person name="Hattori T."/>
            <person name="Sahashi N."/>
            <person name="Liou R.F."/>
            <person name="Kikuchi T."/>
            <person name="Tsai I.J."/>
        </authorList>
    </citation>
    <scope>NUCLEOTIDE SEQUENCE [LARGE SCALE GENOMIC DNA]</scope>
    <source>
        <strain evidence="3 4">FFPRI411160</strain>
    </source>
</reference>
<dbReference type="EMBL" id="NBII01000004">
    <property type="protein sequence ID" value="PAV19563.1"/>
    <property type="molecule type" value="Genomic_DNA"/>
</dbReference>
<comment type="caution">
    <text evidence="3">The sequence shown here is derived from an EMBL/GenBank/DDBJ whole genome shotgun (WGS) entry which is preliminary data.</text>
</comment>
<proteinExistence type="predicted"/>
<organism evidence="3 4">
    <name type="scientific">Pyrrhoderma noxium</name>
    <dbReference type="NCBI Taxonomy" id="2282107"/>
    <lineage>
        <taxon>Eukaryota</taxon>
        <taxon>Fungi</taxon>
        <taxon>Dikarya</taxon>
        <taxon>Basidiomycota</taxon>
        <taxon>Agaricomycotina</taxon>
        <taxon>Agaricomycetes</taxon>
        <taxon>Hymenochaetales</taxon>
        <taxon>Hymenochaetaceae</taxon>
        <taxon>Pyrrhoderma</taxon>
    </lineage>
</organism>
<dbReference type="InParanoid" id="A0A286UIW3"/>
<protein>
    <submittedName>
        <fullName evidence="3">Uncharacterized protein</fullName>
    </submittedName>
</protein>
<sequence length="99" mass="11291">MENILKATKDRERMIREGKPLLFPFFFFLSFVSYDVSRRQTYQNPGASFITSSSNLHSDFSCLHSGCHSSSPEHTSKLGFESKSRVRVSESTQQIHDLG</sequence>
<feature type="compositionally biased region" description="Basic and acidic residues" evidence="1">
    <location>
        <begin position="74"/>
        <end position="88"/>
    </location>
</feature>
<name>A0A286UIW3_9AGAM</name>
<evidence type="ECO:0000313" key="4">
    <source>
        <dbReference type="Proteomes" id="UP000217199"/>
    </source>
</evidence>
<feature type="region of interest" description="Disordered" evidence="1">
    <location>
        <begin position="67"/>
        <end position="99"/>
    </location>
</feature>
<dbReference type="Proteomes" id="UP000217199">
    <property type="component" value="Unassembled WGS sequence"/>
</dbReference>
<keyword evidence="2" id="KW-0812">Transmembrane</keyword>
<evidence type="ECO:0000256" key="2">
    <source>
        <dbReference type="SAM" id="Phobius"/>
    </source>
</evidence>
<keyword evidence="4" id="KW-1185">Reference proteome</keyword>
<keyword evidence="2" id="KW-1133">Transmembrane helix</keyword>
<feature type="transmembrane region" description="Helical" evidence="2">
    <location>
        <begin position="21"/>
        <end position="37"/>
    </location>
</feature>
<accession>A0A286UIW3</accession>
<gene>
    <name evidence="3" type="ORF">PNOK_0449700</name>
</gene>
<evidence type="ECO:0000313" key="3">
    <source>
        <dbReference type="EMBL" id="PAV19563.1"/>
    </source>
</evidence>
<keyword evidence="2" id="KW-0472">Membrane</keyword>
<feature type="compositionally biased region" description="Polar residues" evidence="1">
    <location>
        <begin position="89"/>
        <end position="99"/>
    </location>
</feature>